<evidence type="ECO:0000313" key="3">
    <source>
        <dbReference type="EMBL" id="VFQ85138.1"/>
    </source>
</evidence>
<dbReference type="Proteomes" id="UP000595140">
    <property type="component" value="Unassembled WGS sequence"/>
</dbReference>
<feature type="compositionally biased region" description="Basic and acidic residues" evidence="1">
    <location>
        <begin position="27"/>
        <end position="37"/>
    </location>
</feature>
<protein>
    <recommendedName>
        <fullName evidence="2">Ty3 transposon capsid-like protein domain-containing protein</fullName>
    </recommendedName>
</protein>
<feature type="compositionally biased region" description="Polar residues" evidence="1">
    <location>
        <begin position="38"/>
        <end position="52"/>
    </location>
</feature>
<feature type="domain" description="Ty3 transposon capsid-like protein" evidence="2">
    <location>
        <begin position="97"/>
        <end position="221"/>
    </location>
</feature>
<name>A0A484MAQ1_9ASTE</name>
<dbReference type="Pfam" id="PF19259">
    <property type="entry name" value="Ty3_capsid"/>
    <property type="match status" value="1"/>
</dbReference>
<evidence type="ECO:0000256" key="1">
    <source>
        <dbReference type="SAM" id="MobiDB-lite"/>
    </source>
</evidence>
<dbReference type="EMBL" id="OOIL02002851">
    <property type="protein sequence ID" value="VFQ85138.1"/>
    <property type="molecule type" value="Genomic_DNA"/>
</dbReference>
<evidence type="ECO:0000259" key="2">
    <source>
        <dbReference type="Pfam" id="PF19259"/>
    </source>
</evidence>
<proteinExistence type="predicted"/>
<dbReference type="InterPro" id="IPR045358">
    <property type="entry name" value="Ty3_capsid"/>
</dbReference>
<organism evidence="3 4">
    <name type="scientific">Cuscuta campestris</name>
    <dbReference type="NCBI Taxonomy" id="132261"/>
    <lineage>
        <taxon>Eukaryota</taxon>
        <taxon>Viridiplantae</taxon>
        <taxon>Streptophyta</taxon>
        <taxon>Embryophyta</taxon>
        <taxon>Tracheophyta</taxon>
        <taxon>Spermatophyta</taxon>
        <taxon>Magnoliopsida</taxon>
        <taxon>eudicotyledons</taxon>
        <taxon>Gunneridae</taxon>
        <taxon>Pentapetalae</taxon>
        <taxon>asterids</taxon>
        <taxon>lamiids</taxon>
        <taxon>Solanales</taxon>
        <taxon>Convolvulaceae</taxon>
        <taxon>Cuscuteae</taxon>
        <taxon>Cuscuta</taxon>
        <taxon>Cuscuta subgen. Grammica</taxon>
        <taxon>Cuscuta sect. Cleistogrammica</taxon>
    </lineage>
</organism>
<gene>
    <name evidence="3" type="ORF">CCAM_LOCUS26914</name>
</gene>
<evidence type="ECO:0000313" key="4">
    <source>
        <dbReference type="Proteomes" id="UP000595140"/>
    </source>
</evidence>
<dbReference type="OrthoDB" id="1304790at2759"/>
<feature type="region of interest" description="Disordered" evidence="1">
    <location>
        <begin position="250"/>
        <end position="279"/>
    </location>
</feature>
<sequence length="372" mass="42304">MEGMTIINDRSSQTDNELGELKGILEKLEKSDKDKDVNSSPMNRENEISSTHMNRHHDNFQQNSHSGSSFTRFFRMDFPKFSGQELRTSLYKVDQIFAMEDIPSEQKVKVAAIHLEGEAIAWHRANVKHLNLSEYTSTEYVLALNERFGETFEDPMEELKSLNQTGTIKEYQASFDKLMTTVNLSKENAISCFIGGLKPEINKAVRMHNPKTLMQAYKAARLQEEVFEPQAKSWGLRTSGRQQARILPTPGFQKSANHHKIPPNRNTQNEGLNKPPMGRRLTSAEMDEKRAKGLCFFCDEKYVAGHKCANKKQIFLVDVTEEELVVEDEGTSCDSDSSLELEELMTISLQALMGVTGYQTIRVTGYHEKQPL</sequence>
<reference evidence="3 4" key="1">
    <citation type="submission" date="2018-04" db="EMBL/GenBank/DDBJ databases">
        <authorList>
            <person name="Vogel A."/>
        </authorList>
    </citation>
    <scope>NUCLEOTIDE SEQUENCE [LARGE SCALE GENOMIC DNA]</scope>
</reference>
<feature type="region of interest" description="Disordered" evidence="1">
    <location>
        <begin position="27"/>
        <end position="66"/>
    </location>
</feature>
<dbReference type="AlphaFoldDB" id="A0A484MAQ1"/>
<accession>A0A484MAQ1</accession>
<keyword evidence="4" id="KW-1185">Reference proteome</keyword>